<dbReference type="FunFam" id="2.30.29.30:FF:000013">
    <property type="entry name" value="Putative TBC1 domain family member 8B"/>
    <property type="match status" value="1"/>
</dbReference>
<dbReference type="SMART" id="SM00568">
    <property type="entry name" value="GRAM"/>
    <property type="match status" value="1"/>
</dbReference>
<dbReference type="PANTHER" id="PTHR47666:SF1">
    <property type="entry name" value="PROTEIN VASCULAR ASSOCIATED DEATH 1, CHLOROPLASTIC"/>
    <property type="match status" value="1"/>
</dbReference>
<proteinExistence type="predicted"/>
<dbReference type="PANTHER" id="PTHR47666">
    <property type="entry name" value="PROTEIN VASCULAR ASSOCIATED DEATH 1, CHLOROPLASTIC"/>
    <property type="match status" value="1"/>
</dbReference>
<dbReference type="InterPro" id="IPR011993">
    <property type="entry name" value="PH-like_dom_sf"/>
</dbReference>
<evidence type="ECO:0000313" key="2">
    <source>
        <dbReference type="Proteomes" id="UP000095280"/>
    </source>
</evidence>
<protein>
    <submittedName>
        <fullName evidence="3">GRAM domain-containing protein</fullName>
    </submittedName>
</protein>
<sequence length="235" mass="26846">MVWTPLQEVLVKGPLWVTEVVNGQFSLQRRKGRGSGISGLIFGTIDSVWESKSFLYRILYTPPDSEVSYSIAESNNKDETDKHWNWLANNLAPSLVSLDNPDDMLSLVNGKIASLLAESCEPPSTTADNSKEQEKKSFQTASHRFITLFDMHSEEKLVNYYSCSLWKNKVPRQGWMYLSVNYMCFYSYLVGTEVSIVLAWVDIKLIERGANLLLPESIRVATREEEVRSHWIIIN</sequence>
<dbReference type="Gene3D" id="2.30.29.30">
    <property type="entry name" value="Pleckstrin-homology domain (PH domain)/Phosphotyrosine-binding domain (PTB)"/>
    <property type="match status" value="1"/>
</dbReference>
<evidence type="ECO:0000313" key="3">
    <source>
        <dbReference type="WBParaSite" id="maker-uti_cns_0010055-snap-gene-0.10-mRNA-1"/>
    </source>
</evidence>
<evidence type="ECO:0000259" key="1">
    <source>
        <dbReference type="SMART" id="SM00568"/>
    </source>
</evidence>
<dbReference type="Pfam" id="PF02893">
    <property type="entry name" value="GRAM"/>
    <property type="match status" value="1"/>
</dbReference>
<dbReference type="Proteomes" id="UP000095280">
    <property type="component" value="Unplaced"/>
</dbReference>
<dbReference type="AlphaFoldDB" id="A0A1I8I6T3"/>
<reference evidence="3" key="1">
    <citation type="submission" date="2016-11" db="UniProtKB">
        <authorList>
            <consortium name="WormBaseParasite"/>
        </authorList>
    </citation>
    <scope>IDENTIFICATION</scope>
</reference>
<keyword evidence="2" id="KW-1185">Reference proteome</keyword>
<accession>A0A1I8I6T3</accession>
<feature type="domain" description="GRAM" evidence="1">
    <location>
        <begin position="143"/>
        <end position="210"/>
    </location>
</feature>
<dbReference type="InterPro" id="IPR004182">
    <property type="entry name" value="GRAM"/>
</dbReference>
<name>A0A1I8I6T3_9PLAT</name>
<organism evidence="2 3">
    <name type="scientific">Macrostomum lignano</name>
    <dbReference type="NCBI Taxonomy" id="282301"/>
    <lineage>
        <taxon>Eukaryota</taxon>
        <taxon>Metazoa</taxon>
        <taxon>Spiralia</taxon>
        <taxon>Lophotrochozoa</taxon>
        <taxon>Platyhelminthes</taxon>
        <taxon>Rhabditophora</taxon>
        <taxon>Macrostomorpha</taxon>
        <taxon>Macrostomida</taxon>
        <taxon>Macrostomidae</taxon>
        <taxon>Macrostomum</taxon>
    </lineage>
</organism>
<dbReference type="WBParaSite" id="maker-uti_cns_0010055-snap-gene-0.10-mRNA-1">
    <property type="protein sequence ID" value="maker-uti_cns_0010055-snap-gene-0.10-mRNA-1"/>
    <property type="gene ID" value="maker-uti_cns_0010055-snap-gene-0.10"/>
</dbReference>